<reference evidence="3" key="1">
    <citation type="submission" date="2023-01" db="EMBL/GenBank/DDBJ databases">
        <title>Genome assembly of the deep-sea coral Lophelia pertusa.</title>
        <authorList>
            <person name="Herrera S."/>
            <person name="Cordes E."/>
        </authorList>
    </citation>
    <scope>NUCLEOTIDE SEQUENCE</scope>
    <source>
        <strain evidence="3">USNM1676648</strain>
        <tissue evidence="3">Polyp</tissue>
    </source>
</reference>
<feature type="compositionally biased region" description="Polar residues" evidence="1">
    <location>
        <begin position="144"/>
        <end position="153"/>
    </location>
</feature>
<protein>
    <recommendedName>
        <fullName evidence="5">Transmembrane protein</fullName>
    </recommendedName>
</protein>
<feature type="transmembrane region" description="Helical" evidence="2">
    <location>
        <begin position="66"/>
        <end position="85"/>
    </location>
</feature>
<keyword evidence="4" id="KW-1185">Reference proteome</keyword>
<dbReference type="EMBL" id="MU827309">
    <property type="protein sequence ID" value="KAJ7360588.1"/>
    <property type="molecule type" value="Genomic_DNA"/>
</dbReference>
<organism evidence="3 4">
    <name type="scientific">Desmophyllum pertusum</name>
    <dbReference type="NCBI Taxonomy" id="174260"/>
    <lineage>
        <taxon>Eukaryota</taxon>
        <taxon>Metazoa</taxon>
        <taxon>Cnidaria</taxon>
        <taxon>Anthozoa</taxon>
        <taxon>Hexacorallia</taxon>
        <taxon>Scleractinia</taxon>
        <taxon>Caryophylliina</taxon>
        <taxon>Caryophylliidae</taxon>
        <taxon>Desmophyllum</taxon>
    </lineage>
</organism>
<feature type="region of interest" description="Disordered" evidence="1">
    <location>
        <begin position="1"/>
        <end position="27"/>
    </location>
</feature>
<feature type="transmembrane region" description="Helical" evidence="2">
    <location>
        <begin position="37"/>
        <end position="60"/>
    </location>
</feature>
<feature type="compositionally biased region" description="Polar residues" evidence="1">
    <location>
        <begin position="166"/>
        <end position="181"/>
    </location>
</feature>
<dbReference type="OrthoDB" id="5977440at2759"/>
<gene>
    <name evidence="3" type="ORF">OS493_015696</name>
</gene>
<evidence type="ECO:0008006" key="5">
    <source>
        <dbReference type="Google" id="ProtNLM"/>
    </source>
</evidence>
<evidence type="ECO:0000313" key="4">
    <source>
        <dbReference type="Proteomes" id="UP001163046"/>
    </source>
</evidence>
<proteinExistence type="predicted"/>
<keyword evidence="2" id="KW-0812">Transmembrane</keyword>
<evidence type="ECO:0000256" key="2">
    <source>
        <dbReference type="SAM" id="Phobius"/>
    </source>
</evidence>
<keyword evidence="2" id="KW-1133">Transmembrane helix</keyword>
<evidence type="ECO:0000256" key="1">
    <source>
        <dbReference type="SAM" id="MobiDB-lite"/>
    </source>
</evidence>
<comment type="caution">
    <text evidence="3">The sequence shown here is derived from an EMBL/GenBank/DDBJ whole genome shotgun (WGS) entry which is preliminary data.</text>
</comment>
<dbReference type="Proteomes" id="UP001163046">
    <property type="component" value="Unassembled WGS sequence"/>
</dbReference>
<keyword evidence="2" id="KW-0472">Membrane</keyword>
<sequence length="181" mass="19607">MYRRSPGKRGTTSSLRSDQDNYKMHRNTKTADSPIRLLRLTPIIFVLAGSVLTAVGNVASLTSCKIAGPVVITAGGLLLFFITFWNSRQDLPTAETTNCGEAASTRVPGESSNDEPGPIHHFEIKIPSESFGKEIIPPSYEEAVNNNDASLPTNKVEPSCDAQELNLDNTHSATPSYEESV</sequence>
<name>A0A9W9YPD1_9CNID</name>
<dbReference type="AlphaFoldDB" id="A0A9W9YPD1"/>
<accession>A0A9W9YPD1</accession>
<feature type="region of interest" description="Disordered" evidence="1">
    <location>
        <begin position="142"/>
        <end position="181"/>
    </location>
</feature>
<evidence type="ECO:0000313" key="3">
    <source>
        <dbReference type="EMBL" id="KAJ7360588.1"/>
    </source>
</evidence>